<keyword evidence="3" id="KW-1185">Reference proteome</keyword>
<gene>
    <name evidence="2" type="ORF">SAMN05421505_108208</name>
</gene>
<dbReference type="STRING" id="504805.SAMN05421505_108208"/>
<organism evidence="2 3">
    <name type="scientific">Sinosporangium album</name>
    <dbReference type="NCBI Taxonomy" id="504805"/>
    <lineage>
        <taxon>Bacteria</taxon>
        <taxon>Bacillati</taxon>
        <taxon>Actinomycetota</taxon>
        <taxon>Actinomycetes</taxon>
        <taxon>Streptosporangiales</taxon>
        <taxon>Streptosporangiaceae</taxon>
        <taxon>Sinosporangium</taxon>
    </lineage>
</organism>
<name>A0A1G7XII0_9ACTN</name>
<keyword evidence="2" id="KW-0418">Kinase</keyword>
<proteinExistence type="predicted"/>
<dbReference type="EMBL" id="FNCN01000008">
    <property type="protein sequence ID" value="SDG83933.1"/>
    <property type="molecule type" value="Genomic_DNA"/>
</dbReference>
<dbReference type="OrthoDB" id="21342at2"/>
<keyword evidence="2" id="KW-0808">Transferase</keyword>
<dbReference type="SUPFAM" id="SSF56112">
    <property type="entry name" value="Protein kinase-like (PK-like)"/>
    <property type="match status" value="1"/>
</dbReference>
<dbReference type="Pfam" id="PF01636">
    <property type="entry name" value="APH"/>
    <property type="match status" value="1"/>
</dbReference>
<evidence type="ECO:0000259" key="1">
    <source>
        <dbReference type="Pfam" id="PF01636"/>
    </source>
</evidence>
<dbReference type="Gene3D" id="3.90.1200.10">
    <property type="match status" value="1"/>
</dbReference>
<dbReference type="InterPro" id="IPR002575">
    <property type="entry name" value="Aminoglycoside_PTrfase"/>
</dbReference>
<dbReference type="InterPro" id="IPR011009">
    <property type="entry name" value="Kinase-like_dom_sf"/>
</dbReference>
<dbReference type="AlphaFoldDB" id="A0A1G7XII0"/>
<reference evidence="2 3" key="1">
    <citation type="submission" date="2016-10" db="EMBL/GenBank/DDBJ databases">
        <authorList>
            <person name="de Groot N.N."/>
        </authorList>
    </citation>
    <scope>NUCLEOTIDE SEQUENCE [LARGE SCALE GENOMIC DNA]</scope>
    <source>
        <strain evidence="2 3">CPCC 201354</strain>
    </source>
</reference>
<dbReference type="Proteomes" id="UP000198923">
    <property type="component" value="Unassembled WGS sequence"/>
</dbReference>
<sequence length="280" mass="31270">MNITAEDALGFVHRHLGPVTAITRIDLPPYVQFLEDASGERSVLKHHSSPVRFETEARAYTAWAPALGDHAPHLIAADPGSQCLLLTAVSGHRPSQGPPGSPAERHAHHAAGHVLRLLHQAFPGPHPNSDVSAYLAERMRWWATRAHHASLITASELHALLRRADELDGIVVDSAICHLDYQPRNWIIGPGRDVIAVDFEHTRLDARIRDFARLHHRHWRQAPALRDAFFDGYGHHPSPEEQELLHRFEALEAVTALVRGYETNAPKLVAHGRLLLTHLY</sequence>
<evidence type="ECO:0000313" key="3">
    <source>
        <dbReference type="Proteomes" id="UP000198923"/>
    </source>
</evidence>
<dbReference type="RefSeq" id="WP_093170280.1">
    <property type="nucleotide sequence ID" value="NZ_FNCN01000008.1"/>
</dbReference>
<evidence type="ECO:0000313" key="2">
    <source>
        <dbReference type="EMBL" id="SDG83933.1"/>
    </source>
</evidence>
<accession>A0A1G7XII0</accession>
<protein>
    <submittedName>
        <fullName evidence="2">Ser/Thr protein kinase RdoA involved in Cpx stress response, MazF antagonist</fullName>
    </submittedName>
</protein>
<feature type="domain" description="Aminoglycoside phosphotransferase" evidence="1">
    <location>
        <begin position="33"/>
        <end position="237"/>
    </location>
</feature>
<dbReference type="GO" id="GO:0016301">
    <property type="term" value="F:kinase activity"/>
    <property type="evidence" value="ECO:0007669"/>
    <property type="project" value="UniProtKB-KW"/>
</dbReference>